<sequence>MDAGTGFVAGADSTGGYLTHKYKEKKRKANDNGNMNLNMNKFSTALLNLSFNDRNQIEEEIHGVSCMSITERPVLIEVSLHQFDMELNLMPLENKSAYIKVLAQQDSSSYLLTKDMKLRFLRSELFDPSRSALRYSKYLNLLYEIFGECALKRPIRLQEDFNSDELSFFKSGAYQLLPFRDRCGRRIFAGVSSKKIPQKLLSKIWLYLFFVCIGGSDISNNDKNNLETQQKGVVMVIFPIPYGNDIKNARERLDSLSRTLQSIPIRIVALHFCVPDSHLFKFLNTVYGTSSRPLIPRVRFHLGNPIEILYKLQQFGIPIEHFPATDTGNIKLIYFKQWINLRTHLEYEQEKKINNNDNNNNNNIIIVECPLSNDVIFRRGKTMNFHSGNIKFQNLIESRICEYFINPNTSLSQRKEIEIDVLNEILNSCGRFLTWIAEKKWWLVIHSEDEMQFKIHYAFLGFRTRMLKKQQKQQKVVPTVAKLTSLFEGQQVGQKKKRHNNNNCSSSFSDCGLHCDSDDNNSNNSGNNNCSDCGYFFSVDDARIEYNGRNNDENENGDECDIPVTELLKGAHT</sequence>
<dbReference type="InParanoid" id="A0A1E7FZ97"/>
<dbReference type="AlphaFoldDB" id="A0A1E7FZ97"/>
<organism evidence="2 3">
    <name type="scientific">Fragilariopsis cylindrus CCMP1102</name>
    <dbReference type="NCBI Taxonomy" id="635003"/>
    <lineage>
        <taxon>Eukaryota</taxon>
        <taxon>Sar</taxon>
        <taxon>Stramenopiles</taxon>
        <taxon>Ochrophyta</taxon>
        <taxon>Bacillariophyta</taxon>
        <taxon>Bacillariophyceae</taxon>
        <taxon>Bacillariophycidae</taxon>
        <taxon>Bacillariales</taxon>
        <taxon>Bacillariaceae</taxon>
        <taxon>Fragilariopsis</taxon>
    </lineage>
</organism>
<protein>
    <recommendedName>
        <fullName evidence="1">DUF6824 domain-containing protein</fullName>
    </recommendedName>
</protein>
<dbReference type="PANTHER" id="PTHR20916">
    <property type="entry name" value="CYSTEINE AND GLYCINE-RICH PROTEIN 2 BINDING PROTEIN"/>
    <property type="match status" value="1"/>
</dbReference>
<feature type="domain" description="DUF6824" evidence="1">
    <location>
        <begin position="374"/>
        <end position="449"/>
    </location>
</feature>
<dbReference type="Proteomes" id="UP000095751">
    <property type="component" value="Unassembled WGS sequence"/>
</dbReference>
<dbReference type="OrthoDB" id="52997at2759"/>
<evidence type="ECO:0000313" key="3">
    <source>
        <dbReference type="Proteomes" id="UP000095751"/>
    </source>
</evidence>
<accession>A0A1E7FZ97</accession>
<keyword evidence="3" id="KW-1185">Reference proteome</keyword>
<dbReference type="Pfam" id="PF20710">
    <property type="entry name" value="DUF6824"/>
    <property type="match status" value="1"/>
</dbReference>
<name>A0A1E7FZ97_9STRA</name>
<reference evidence="2 3" key="1">
    <citation type="submission" date="2016-09" db="EMBL/GenBank/DDBJ databases">
        <title>Extensive genetic diversity and differential bi-allelic expression allows diatom success in the polar Southern Ocean.</title>
        <authorList>
            <consortium name="DOE Joint Genome Institute"/>
            <person name="Mock T."/>
            <person name="Otillar R.P."/>
            <person name="Strauss J."/>
            <person name="Dupont C."/>
            <person name="Frickenhaus S."/>
            <person name="Maumus F."/>
            <person name="Mcmullan M."/>
            <person name="Sanges R."/>
            <person name="Schmutz J."/>
            <person name="Toseland A."/>
            <person name="Valas R."/>
            <person name="Veluchamy A."/>
            <person name="Ward B.J."/>
            <person name="Allen A."/>
            <person name="Barry K."/>
            <person name="Falciatore A."/>
            <person name="Ferrante M."/>
            <person name="Fortunato A.E."/>
            <person name="Gloeckner G."/>
            <person name="Gruber A."/>
            <person name="Hipkin R."/>
            <person name="Janech M."/>
            <person name="Kroth P."/>
            <person name="Leese F."/>
            <person name="Lindquist E."/>
            <person name="Lyon B.R."/>
            <person name="Martin J."/>
            <person name="Mayer C."/>
            <person name="Parker M."/>
            <person name="Quesneville H."/>
            <person name="Raymond J."/>
            <person name="Uhlig C."/>
            <person name="Valentin K.U."/>
            <person name="Worden A.Z."/>
            <person name="Armbrust E.V."/>
            <person name="Bowler C."/>
            <person name="Green B."/>
            <person name="Moulton V."/>
            <person name="Van Oosterhout C."/>
            <person name="Grigoriev I."/>
        </authorList>
    </citation>
    <scope>NUCLEOTIDE SEQUENCE [LARGE SCALE GENOMIC DNA]</scope>
    <source>
        <strain evidence="2 3">CCMP1102</strain>
    </source>
</reference>
<dbReference type="PANTHER" id="PTHR20916:SF18">
    <property type="entry name" value="IPT_TIG DOMAIN-CONTAINING PROTEIN"/>
    <property type="match status" value="1"/>
</dbReference>
<dbReference type="EMBL" id="KV784353">
    <property type="protein sequence ID" value="OEU23466.1"/>
    <property type="molecule type" value="Genomic_DNA"/>
</dbReference>
<evidence type="ECO:0000259" key="1">
    <source>
        <dbReference type="Pfam" id="PF20710"/>
    </source>
</evidence>
<dbReference type="InterPro" id="IPR049227">
    <property type="entry name" value="DUF6824"/>
</dbReference>
<proteinExistence type="predicted"/>
<gene>
    <name evidence="2" type="ORF">FRACYDRAFT_233635</name>
</gene>
<evidence type="ECO:0000313" key="2">
    <source>
        <dbReference type="EMBL" id="OEU23466.1"/>
    </source>
</evidence>
<dbReference type="KEGG" id="fcy:FRACYDRAFT_233635"/>